<evidence type="ECO:0000256" key="1">
    <source>
        <dbReference type="ARBA" id="ARBA00006754"/>
    </source>
</evidence>
<organism evidence="3 4">
    <name type="scientific">Glycomyces terrestris</name>
    <dbReference type="NCBI Taxonomy" id="2493553"/>
    <lineage>
        <taxon>Bacteria</taxon>
        <taxon>Bacillati</taxon>
        <taxon>Actinomycetota</taxon>
        <taxon>Actinomycetes</taxon>
        <taxon>Glycomycetales</taxon>
        <taxon>Glycomycetaceae</taxon>
        <taxon>Glycomyces</taxon>
    </lineage>
</organism>
<dbReference type="SUPFAM" id="SSF55781">
    <property type="entry name" value="GAF domain-like"/>
    <property type="match status" value="1"/>
</dbReference>
<feature type="domain" description="GAF" evidence="2">
    <location>
        <begin position="97"/>
        <end position="248"/>
    </location>
</feature>
<dbReference type="PANTHER" id="PTHR33744:SF1">
    <property type="entry name" value="DNA-BINDING TRANSCRIPTIONAL ACTIVATOR ADER"/>
    <property type="match status" value="1"/>
</dbReference>
<dbReference type="InterPro" id="IPR029016">
    <property type="entry name" value="GAF-like_dom_sf"/>
</dbReference>
<dbReference type="Pfam" id="PF13556">
    <property type="entry name" value="HTH_30"/>
    <property type="match status" value="1"/>
</dbReference>
<gene>
    <name evidence="3" type="ORF">EIW28_14725</name>
</gene>
<dbReference type="InterPro" id="IPR042070">
    <property type="entry name" value="PucR_C-HTH_sf"/>
</dbReference>
<reference evidence="3 4" key="1">
    <citation type="submission" date="2018-12" db="EMBL/GenBank/DDBJ databases">
        <title>Glycomyces sp. YIM 121974 draft genome.</title>
        <authorList>
            <person name="Li Q."/>
        </authorList>
    </citation>
    <scope>NUCLEOTIDE SEQUENCE [LARGE SCALE GENOMIC DNA]</scope>
    <source>
        <strain evidence="3 4">YIM 121974</strain>
    </source>
</reference>
<comment type="similarity">
    <text evidence="1">Belongs to the CdaR family.</text>
</comment>
<name>A0A426UV29_9ACTN</name>
<dbReference type="EMBL" id="RSEB01000004">
    <property type="protein sequence ID" value="RRR98170.1"/>
    <property type="molecule type" value="Genomic_DNA"/>
</dbReference>
<keyword evidence="4" id="KW-1185">Reference proteome</keyword>
<dbReference type="InterPro" id="IPR003018">
    <property type="entry name" value="GAF"/>
</dbReference>
<accession>A0A426UV29</accession>
<protein>
    <submittedName>
        <fullName evidence="3">GAF domain-containing protein</fullName>
    </submittedName>
</protein>
<sequence length="641" mass="67636">MKEVPVSVDDDESGIGAAAEALLRLIGLIAADTSDERLAAPARDLKRSRASAAAVAAVEEATEAARRITRTLAQRRRREAELAALFDTAGDLAALRNLDSVLRAIVHRARTLLGADLSYIALQDPEAGDTYMRVTDGSVSAAFQRLRLGMGEGLGGLVAETALPYASTDYRVDPRFRHTERIDSAVAEEGVHGIVGVPLRVGEQVIGVLFAADRAPRGFAPDDIAMLVSLANHAAVAIESVRQLEGSAQTLRELSEAARTSERLNRALRRAADAHDRLTGLVLSGGDVADLASQTAELFAGPIGIYDAEGGELARAGDGEVRFVAEGVEGSQAGRGAVLADGLWVCAVMAGPEPLGSIVLGGRTGLGEADRQLFERTALVTALLLLLRRSVADAEDRVRGELLDDLLTDAGRRRSGGSSLRLRARRLGIDLHRPHAVFVLDCDAQPRLASEANRHARAEGGLAGGRDGRPVLLLPATDPGAQAAKLAAAIGRSVGQPATVGASAPVDDPERLPEAYAEAVRCTEAMLTLGRRGEGACMEQLGFIGVLLGESGTDAFVQRTIGPVLDYDRRRGTDLVGTLEAYYAAGGHLAKTKAALNVHVNTVSQRLDRVAAILGRDWNAPARSLEVQLALRVHRLSRAGR</sequence>
<evidence type="ECO:0000313" key="4">
    <source>
        <dbReference type="Proteomes" id="UP000277256"/>
    </source>
</evidence>
<dbReference type="Pfam" id="PF13185">
    <property type="entry name" value="GAF_2"/>
    <property type="match status" value="1"/>
</dbReference>
<dbReference type="Pfam" id="PF17853">
    <property type="entry name" value="GGDEF_2"/>
    <property type="match status" value="1"/>
</dbReference>
<dbReference type="Gene3D" id="1.10.10.2840">
    <property type="entry name" value="PucR C-terminal helix-turn-helix domain"/>
    <property type="match status" value="1"/>
</dbReference>
<evidence type="ECO:0000259" key="2">
    <source>
        <dbReference type="SMART" id="SM00065"/>
    </source>
</evidence>
<dbReference type="PANTHER" id="PTHR33744">
    <property type="entry name" value="CARBOHYDRATE DIACID REGULATOR"/>
    <property type="match status" value="1"/>
</dbReference>
<proteinExistence type="inferred from homology"/>
<dbReference type="Gene3D" id="3.30.450.40">
    <property type="match status" value="1"/>
</dbReference>
<dbReference type="AlphaFoldDB" id="A0A426UV29"/>
<evidence type="ECO:0000313" key="3">
    <source>
        <dbReference type="EMBL" id="RRR98170.1"/>
    </source>
</evidence>
<dbReference type="SMART" id="SM00065">
    <property type="entry name" value="GAF"/>
    <property type="match status" value="1"/>
</dbReference>
<comment type="caution">
    <text evidence="3">The sequence shown here is derived from an EMBL/GenBank/DDBJ whole genome shotgun (WGS) entry which is preliminary data.</text>
</comment>
<dbReference type="InterPro" id="IPR041522">
    <property type="entry name" value="CdaR_GGDEF"/>
</dbReference>
<dbReference type="InterPro" id="IPR025736">
    <property type="entry name" value="PucR_C-HTH_dom"/>
</dbReference>
<dbReference type="Proteomes" id="UP000277256">
    <property type="component" value="Unassembled WGS sequence"/>
</dbReference>
<dbReference type="InterPro" id="IPR051448">
    <property type="entry name" value="CdaR-like_regulators"/>
</dbReference>
<dbReference type="OrthoDB" id="8026818at2"/>